<name>A0A9P5X2M3_9AGAR</name>
<proteinExistence type="inferred from homology"/>
<accession>A0A9P5X2M3</accession>
<dbReference type="InterPro" id="IPR002034">
    <property type="entry name" value="AIPM/Hcit_synth_CS"/>
</dbReference>
<keyword evidence="3 4" id="KW-0808">Transferase</keyword>
<dbReference type="GO" id="GO:0044283">
    <property type="term" value="P:small molecule biosynthetic process"/>
    <property type="evidence" value="ECO:0007669"/>
    <property type="project" value="UniProtKB-ARBA"/>
</dbReference>
<dbReference type="AlphaFoldDB" id="A0A9P5X2M3"/>
<evidence type="ECO:0000259" key="5">
    <source>
        <dbReference type="Pfam" id="PF00682"/>
    </source>
</evidence>
<comment type="caution">
    <text evidence="6">The sequence shown here is derived from an EMBL/GenBank/DDBJ whole genome shotgun (WGS) entry which is preliminary data.</text>
</comment>
<evidence type="ECO:0000256" key="3">
    <source>
        <dbReference type="ARBA" id="ARBA00022679"/>
    </source>
</evidence>
<comment type="catalytic activity">
    <reaction evidence="1">
        <text>3-methyl-2-oxobutanoate + acetyl-CoA + H2O = (2S)-2-isopropylmalate + CoA + H(+)</text>
        <dbReference type="Rhea" id="RHEA:21524"/>
        <dbReference type="ChEBI" id="CHEBI:1178"/>
        <dbReference type="ChEBI" id="CHEBI:11851"/>
        <dbReference type="ChEBI" id="CHEBI:15377"/>
        <dbReference type="ChEBI" id="CHEBI:15378"/>
        <dbReference type="ChEBI" id="CHEBI:57287"/>
        <dbReference type="ChEBI" id="CHEBI:57288"/>
        <dbReference type="EC" id="2.3.3.13"/>
    </reaction>
</comment>
<keyword evidence="7" id="KW-1185">Reference proteome</keyword>
<dbReference type="PANTHER" id="PTHR46911:SF1">
    <property type="entry name" value="2-ISOPROPYLMALATE SYNTHASE"/>
    <property type="match status" value="1"/>
</dbReference>
<dbReference type="OrthoDB" id="418791at2759"/>
<dbReference type="Gene3D" id="3.20.20.70">
    <property type="entry name" value="Aldolase class I"/>
    <property type="match status" value="1"/>
</dbReference>
<organism evidence="6 7">
    <name type="scientific">Macrolepiota fuliginosa MF-IS2</name>
    <dbReference type="NCBI Taxonomy" id="1400762"/>
    <lineage>
        <taxon>Eukaryota</taxon>
        <taxon>Fungi</taxon>
        <taxon>Dikarya</taxon>
        <taxon>Basidiomycota</taxon>
        <taxon>Agaricomycotina</taxon>
        <taxon>Agaricomycetes</taxon>
        <taxon>Agaricomycetidae</taxon>
        <taxon>Agaricales</taxon>
        <taxon>Agaricineae</taxon>
        <taxon>Agaricaceae</taxon>
        <taxon>Macrolepiota</taxon>
    </lineage>
</organism>
<dbReference type="GO" id="GO:0003852">
    <property type="term" value="F:2-isopropylmalate synthase activity"/>
    <property type="evidence" value="ECO:0007669"/>
    <property type="project" value="UniProtKB-EC"/>
</dbReference>
<dbReference type="SUPFAM" id="SSF51569">
    <property type="entry name" value="Aldolase"/>
    <property type="match status" value="1"/>
</dbReference>
<dbReference type="Pfam" id="PF00682">
    <property type="entry name" value="HMGL-like"/>
    <property type="match status" value="1"/>
</dbReference>
<feature type="non-terminal residue" evidence="6">
    <location>
        <position position="198"/>
    </location>
</feature>
<dbReference type="GO" id="GO:0019752">
    <property type="term" value="P:carboxylic acid metabolic process"/>
    <property type="evidence" value="ECO:0007669"/>
    <property type="project" value="InterPro"/>
</dbReference>
<sequence length="198" mass="22409">MAATPCLEDKRKTTSSILPADSFNMPMLTDPCSKYLPYPAVPFPPDYTRLWPTRRTTTAPRWLSTDLRDGNQALVNPMSNATKLELFRALVKIGFKEIEVAYPAASEQDYQFCRSIIENGEVPDDVALQIITPARPDLIERSIKSLAGCKRAIIHLYNAVSPVFREVVFRNTKEQTMDLTLNAVRLVKKLTEEEFARS</sequence>
<gene>
    <name evidence="6" type="ORF">P691DRAFT_789806</name>
</gene>
<dbReference type="EMBL" id="MU151664">
    <property type="protein sequence ID" value="KAF9442286.1"/>
    <property type="molecule type" value="Genomic_DNA"/>
</dbReference>
<dbReference type="InterPro" id="IPR013785">
    <property type="entry name" value="Aldolase_TIM"/>
</dbReference>
<dbReference type="PROSITE" id="PS00815">
    <property type="entry name" value="AIPM_HOMOCIT_SYNTH_1"/>
    <property type="match status" value="1"/>
</dbReference>
<dbReference type="InterPro" id="IPR000891">
    <property type="entry name" value="PYR_CT"/>
</dbReference>
<evidence type="ECO:0000313" key="7">
    <source>
        <dbReference type="Proteomes" id="UP000807342"/>
    </source>
</evidence>
<feature type="domain" description="Pyruvate carboxyltransferase" evidence="5">
    <location>
        <begin position="60"/>
        <end position="193"/>
    </location>
</feature>
<evidence type="ECO:0000313" key="6">
    <source>
        <dbReference type="EMBL" id="KAF9442286.1"/>
    </source>
</evidence>
<evidence type="ECO:0000256" key="2">
    <source>
        <dbReference type="ARBA" id="ARBA00009767"/>
    </source>
</evidence>
<dbReference type="PANTHER" id="PTHR46911">
    <property type="match status" value="1"/>
</dbReference>
<protein>
    <submittedName>
        <fullName evidence="6">Aldolase</fullName>
    </submittedName>
</protein>
<reference evidence="6" key="1">
    <citation type="submission" date="2020-11" db="EMBL/GenBank/DDBJ databases">
        <authorList>
            <consortium name="DOE Joint Genome Institute"/>
            <person name="Ahrendt S."/>
            <person name="Riley R."/>
            <person name="Andreopoulos W."/>
            <person name="Labutti K."/>
            <person name="Pangilinan J."/>
            <person name="Ruiz-Duenas F.J."/>
            <person name="Barrasa J.M."/>
            <person name="Sanchez-Garcia M."/>
            <person name="Camarero S."/>
            <person name="Miyauchi S."/>
            <person name="Serrano A."/>
            <person name="Linde D."/>
            <person name="Babiker R."/>
            <person name="Drula E."/>
            <person name="Ayuso-Fernandez I."/>
            <person name="Pacheco R."/>
            <person name="Padilla G."/>
            <person name="Ferreira P."/>
            <person name="Barriuso J."/>
            <person name="Kellner H."/>
            <person name="Castanera R."/>
            <person name="Alfaro M."/>
            <person name="Ramirez L."/>
            <person name="Pisabarro A.G."/>
            <person name="Kuo A."/>
            <person name="Tritt A."/>
            <person name="Lipzen A."/>
            <person name="He G."/>
            <person name="Yan M."/>
            <person name="Ng V."/>
            <person name="Cullen D."/>
            <person name="Martin F."/>
            <person name="Rosso M.-N."/>
            <person name="Henrissat B."/>
            <person name="Hibbett D."/>
            <person name="Martinez A.T."/>
            <person name="Grigoriev I.V."/>
        </authorList>
    </citation>
    <scope>NUCLEOTIDE SEQUENCE</scope>
    <source>
        <strain evidence="6">MF-IS2</strain>
    </source>
</reference>
<evidence type="ECO:0000256" key="4">
    <source>
        <dbReference type="RuleBase" id="RU003523"/>
    </source>
</evidence>
<evidence type="ECO:0000256" key="1">
    <source>
        <dbReference type="ARBA" id="ARBA00000064"/>
    </source>
</evidence>
<comment type="similarity">
    <text evidence="2">Belongs to the alpha-IPM synthase/homocitrate synthase family. LeuA type 2 subfamily.</text>
</comment>
<dbReference type="Proteomes" id="UP000807342">
    <property type="component" value="Unassembled WGS sequence"/>
</dbReference>